<dbReference type="AlphaFoldDB" id="A0A0B2S623"/>
<accession>A0A0B2S623</accession>
<protein>
    <submittedName>
        <fullName evidence="1">RuBisCO-associated protein</fullName>
    </submittedName>
</protein>
<sequence length="48" mass="5415">MAVFREYTSDDSFTKVDIPKDVSEFQVALTFARDHDGEDSTNGKFIPS</sequence>
<gene>
    <name evidence="1" type="ORF">glysoja_028774</name>
</gene>
<dbReference type="EMBL" id="KN645951">
    <property type="protein sequence ID" value="KHN40153.1"/>
    <property type="molecule type" value="Genomic_DNA"/>
</dbReference>
<proteinExistence type="predicted"/>
<name>A0A0B2S623_GLYSO</name>
<dbReference type="Proteomes" id="UP000053555">
    <property type="component" value="Unassembled WGS sequence"/>
</dbReference>
<reference evidence="1" key="1">
    <citation type="submission" date="2014-07" db="EMBL/GenBank/DDBJ databases">
        <title>Identification of a novel salt tolerance gene in wild soybean by whole-genome sequencing.</title>
        <authorList>
            <person name="Lam H.-M."/>
            <person name="Qi X."/>
            <person name="Li M.-W."/>
            <person name="Liu X."/>
            <person name="Xie M."/>
            <person name="Ni M."/>
            <person name="Xu X."/>
        </authorList>
    </citation>
    <scope>NUCLEOTIDE SEQUENCE [LARGE SCALE GENOMIC DNA]</scope>
    <source>
        <tissue evidence="1">Root</tissue>
    </source>
</reference>
<evidence type="ECO:0000313" key="1">
    <source>
        <dbReference type="EMBL" id="KHN40153.1"/>
    </source>
</evidence>
<organism evidence="1">
    <name type="scientific">Glycine soja</name>
    <name type="common">Wild soybean</name>
    <dbReference type="NCBI Taxonomy" id="3848"/>
    <lineage>
        <taxon>Eukaryota</taxon>
        <taxon>Viridiplantae</taxon>
        <taxon>Streptophyta</taxon>
        <taxon>Embryophyta</taxon>
        <taxon>Tracheophyta</taxon>
        <taxon>Spermatophyta</taxon>
        <taxon>Magnoliopsida</taxon>
        <taxon>eudicotyledons</taxon>
        <taxon>Gunneridae</taxon>
        <taxon>Pentapetalae</taxon>
        <taxon>rosids</taxon>
        <taxon>fabids</taxon>
        <taxon>Fabales</taxon>
        <taxon>Fabaceae</taxon>
        <taxon>Papilionoideae</taxon>
        <taxon>50 kb inversion clade</taxon>
        <taxon>NPAAA clade</taxon>
        <taxon>indigoferoid/millettioid clade</taxon>
        <taxon>Phaseoleae</taxon>
        <taxon>Glycine</taxon>
        <taxon>Glycine subgen. Soja</taxon>
    </lineage>
</organism>